<keyword evidence="2" id="KW-1185">Reference proteome</keyword>
<sequence length="415" mass="43400">MKRRQFLQAALAAGALSPWCGVSRLAYGAPTASHPLLVSLFLRGGADGLHLLGPAADPDYQGVRPPELRVMDRGPDQGWPLANSLDPCLDFRLHRQGAALAQLYGAGVLSFVHGVGLEDATRSHFVAQELVEGGLTEEKALSGTPGGWLSRALGHFSLAGPVPAFCAGTNTDRSLAEFDRVLSAPDLNHGLLPPWGEATRQLLQASAEAGDSPVHVATRQTLALVEAVDGRLPRQGRDRIEAYVPGGKADYGKGGEAGRGLAAVARLARLDVGLQAACVDMGGWDTHEGQAGRFAAQMGQLSAALAAFHEDMAAANRPYVLVAMTEFGRRLRANKSGGTDHGHGACWLVMGQGVRGGRMAGRWPGLSTRALDQGVDLAVTTDYRQVLAEVVAGCGWGKAAGPVPLPGSRPLGLFA</sequence>
<proteinExistence type="predicted"/>
<dbReference type="InterPro" id="IPR010869">
    <property type="entry name" value="DUF1501"/>
</dbReference>
<protein>
    <submittedName>
        <fullName evidence="1">DUF1501 domain-containing protein</fullName>
    </submittedName>
</protein>
<dbReference type="AlphaFoldDB" id="A0A975XW04"/>
<dbReference type="PANTHER" id="PTHR43737">
    <property type="entry name" value="BLL7424 PROTEIN"/>
    <property type="match status" value="1"/>
</dbReference>
<dbReference type="PANTHER" id="PTHR43737:SF1">
    <property type="entry name" value="DUF1501 DOMAIN-CONTAINING PROTEIN"/>
    <property type="match status" value="1"/>
</dbReference>
<evidence type="ECO:0000313" key="2">
    <source>
        <dbReference type="Proteomes" id="UP000683428"/>
    </source>
</evidence>
<dbReference type="KEGG" id="aiq:Azoinq_07085"/>
<dbReference type="Pfam" id="PF07394">
    <property type="entry name" value="DUF1501"/>
    <property type="match status" value="1"/>
</dbReference>
<evidence type="ECO:0000313" key="1">
    <source>
        <dbReference type="EMBL" id="QWT50340.1"/>
    </source>
</evidence>
<dbReference type="Proteomes" id="UP000683428">
    <property type="component" value="Chromosome"/>
</dbReference>
<name>A0A975XW04_9RHOO</name>
<dbReference type="RefSeq" id="WP_216130565.1">
    <property type="nucleotide sequence ID" value="NZ_CP064782.1"/>
</dbReference>
<organism evidence="1 2">
    <name type="scientific">Azospira inquinata</name>
    <dbReference type="NCBI Taxonomy" id="2785627"/>
    <lineage>
        <taxon>Bacteria</taxon>
        <taxon>Pseudomonadati</taxon>
        <taxon>Pseudomonadota</taxon>
        <taxon>Betaproteobacteria</taxon>
        <taxon>Rhodocyclales</taxon>
        <taxon>Rhodocyclaceae</taxon>
        <taxon>Azospira</taxon>
    </lineage>
</organism>
<reference evidence="1" key="1">
    <citation type="submission" date="2020-11" db="EMBL/GenBank/DDBJ databases">
        <title>Azospira inquinata sp. nov.</title>
        <authorList>
            <person name="Moe W.M."/>
            <person name="Mikes M.C."/>
        </authorList>
    </citation>
    <scope>NUCLEOTIDE SEQUENCE</scope>
    <source>
        <strain evidence="1">Azo-3</strain>
    </source>
</reference>
<dbReference type="EMBL" id="CP064782">
    <property type="protein sequence ID" value="QWT50340.1"/>
    <property type="molecule type" value="Genomic_DNA"/>
</dbReference>
<gene>
    <name evidence="1" type="ORF">Azoinq_07085</name>
</gene>
<accession>A0A975XW04</accession>